<dbReference type="PROSITE" id="PS50174">
    <property type="entry name" value="G_PATCH"/>
    <property type="match status" value="1"/>
</dbReference>
<dbReference type="Pfam" id="PF01585">
    <property type="entry name" value="G-patch"/>
    <property type="match status" value="1"/>
</dbReference>
<comment type="caution">
    <text evidence="3">The sequence shown here is derived from an EMBL/GenBank/DDBJ whole genome shotgun (WGS) entry which is preliminary data.</text>
</comment>
<feature type="region of interest" description="Disordered" evidence="1">
    <location>
        <begin position="80"/>
        <end position="106"/>
    </location>
</feature>
<evidence type="ECO:0000313" key="3">
    <source>
        <dbReference type="EMBL" id="KAK4463736.1"/>
    </source>
</evidence>
<evidence type="ECO:0000313" key="4">
    <source>
        <dbReference type="Proteomes" id="UP001321749"/>
    </source>
</evidence>
<reference evidence="3" key="2">
    <citation type="submission" date="2023-06" db="EMBL/GenBank/DDBJ databases">
        <authorList>
            <consortium name="Lawrence Berkeley National Laboratory"/>
            <person name="Mondo S.J."/>
            <person name="Hensen N."/>
            <person name="Bonometti L."/>
            <person name="Westerberg I."/>
            <person name="Brannstrom I.O."/>
            <person name="Guillou S."/>
            <person name="Cros-Aarteil S."/>
            <person name="Calhoun S."/>
            <person name="Haridas S."/>
            <person name="Kuo A."/>
            <person name="Pangilinan J."/>
            <person name="Riley R."/>
            <person name="Labutti K."/>
            <person name="Andreopoulos B."/>
            <person name="Lipzen A."/>
            <person name="Chen C."/>
            <person name="Yanf M."/>
            <person name="Daum C."/>
            <person name="Ng V."/>
            <person name="Clum A."/>
            <person name="Steindorff A."/>
            <person name="Ohm R."/>
            <person name="Martin F."/>
            <person name="Silar P."/>
            <person name="Natvig D."/>
            <person name="Lalanne C."/>
            <person name="Gautier V."/>
            <person name="Ament-Velasquez S.L."/>
            <person name="Kruys A."/>
            <person name="Hutchinson M.I."/>
            <person name="Powell A.J."/>
            <person name="Barry K."/>
            <person name="Miller A.N."/>
            <person name="Grigoriev I.V."/>
            <person name="Debuchy R."/>
            <person name="Gladieux P."/>
            <person name="Thoren M.H."/>
            <person name="Johannesson H."/>
        </authorList>
    </citation>
    <scope>NUCLEOTIDE SEQUENCE</scope>
    <source>
        <strain evidence="3">PSN324</strain>
    </source>
</reference>
<dbReference type="EMBL" id="MU864956">
    <property type="protein sequence ID" value="KAK4463736.1"/>
    <property type="molecule type" value="Genomic_DNA"/>
</dbReference>
<name>A0AAV9HSN0_9PEZI</name>
<feature type="compositionally biased region" description="Basic and acidic residues" evidence="1">
    <location>
        <begin position="81"/>
        <end position="91"/>
    </location>
</feature>
<organism evidence="3 4">
    <name type="scientific">Cladorrhinum samala</name>
    <dbReference type="NCBI Taxonomy" id="585594"/>
    <lineage>
        <taxon>Eukaryota</taxon>
        <taxon>Fungi</taxon>
        <taxon>Dikarya</taxon>
        <taxon>Ascomycota</taxon>
        <taxon>Pezizomycotina</taxon>
        <taxon>Sordariomycetes</taxon>
        <taxon>Sordariomycetidae</taxon>
        <taxon>Sordariales</taxon>
        <taxon>Podosporaceae</taxon>
        <taxon>Cladorrhinum</taxon>
    </lineage>
</organism>
<keyword evidence="4" id="KW-1185">Reference proteome</keyword>
<evidence type="ECO:0000259" key="2">
    <source>
        <dbReference type="PROSITE" id="PS50174"/>
    </source>
</evidence>
<dbReference type="AlphaFoldDB" id="A0AAV9HSN0"/>
<dbReference type="PANTHER" id="PTHR20923">
    <property type="entry name" value="BAT4 PROTEIN-RELATED"/>
    <property type="match status" value="1"/>
</dbReference>
<dbReference type="InterPro" id="IPR000467">
    <property type="entry name" value="G_patch_dom"/>
</dbReference>
<accession>A0AAV9HSN0</accession>
<proteinExistence type="predicted"/>
<dbReference type="GO" id="GO:0003676">
    <property type="term" value="F:nucleic acid binding"/>
    <property type="evidence" value="ECO:0007669"/>
    <property type="project" value="InterPro"/>
</dbReference>
<protein>
    <recommendedName>
        <fullName evidence="2">G-patch domain-containing protein</fullName>
    </recommendedName>
</protein>
<dbReference type="PANTHER" id="PTHR20923:SF1">
    <property type="entry name" value="G PATCH DOMAIN AND ANKYRIN REPEAT-CONTAINING PROTEIN 1"/>
    <property type="match status" value="1"/>
</dbReference>
<evidence type="ECO:0000256" key="1">
    <source>
        <dbReference type="SAM" id="MobiDB-lite"/>
    </source>
</evidence>
<feature type="region of interest" description="Disordered" evidence="1">
    <location>
        <begin position="1"/>
        <end position="35"/>
    </location>
</feature>
<feature type="compositionally biased region" description="Basic and acidic residues" evidence="1">
    <location>
        <begin position="196"/>
        <end position="205"/>
    </location>
</feature>
<dbReference type="InterPro" id="IPR039146">
    <property type="entry name" value="GPANK1"/>
</dbReference>
<feature type="domain" description="G-patch" evidence="2">
    <location>
        <begin position="141"/>
        <end position="189"/>
    </location>
</feature>
<gene>
    <name evidence="3" type="ORF">QBC42DRAFT_265066</name>
</gene>
<reference evidence="3" key="1">
    <citation type="journal article" date="2023" name="Mol. Phylogenet. Evol.">
        <title>Genome-scale phylogeny and comparative genomics of the fungal order Sordariales.</title>
        <authorList>
            <person name="Hensen N."/>
            <person name="Bonometti L."/>
            <person name="Westerberg I."/>
            <person name="Brannstrom I.O."/>
            <person name="Guillou S."/>
            <person name="Cros-Aarteil S."/>
            <person name="Calhoun S."/>
            <person name="Haridas S."/>
            <person name="Kuo A."/>
            <person name="Mondo S."/>
            <person name="Pangilinan J."/>
            <person name="Riley R."/>
            <person name="LaButti K."/>
            <person name="Andreopoulos B."/>
            <person name="Lipzen A."/>
            <person name="Chen C."/>
            <person name="Yan M."/>
            <person name="Daum C."/>
            <person name="Ng V."/>
            <person name="Clum A."/>
            <person name="Steindorff A."/>
            <person name="Ohm R.A."/>
            <person name="Martin F."/>
            <person name="Silar P."/>
            <person name="Natvig D.O."/>
            <person name="Lalanne C."/>
            <person name="Gautier V."/>
            <person name="Ament-Velasquez S.L."/>
            <person name="Kruys A."/>
            <person name="Hutchinson M.I."/>
            <person name="Powell A.J."/>
            <person name="Barry K."/>
            <person name="Miller A.N."/>
            <person name="Grigoriev I.V."/>
            <person name="Debuchy R."/>
            <person name="Gladieux P."/>
            <person name="Hiltunen Thoren M."/>
            <person name="Johannesson H."/>
        </authorList>
    </citation>
    <scope>NUCLEOTIDE SEQUENCE</scope>
    <source>
        <strain evidence="3">PSN324</strain>
    </source>
</reference>
<feature type="compositionally biased region" description="Acidic residues" evidence="1">
    <location>
        <begin position="1"/>
        <end position="25"/>
    </location>
</feature>
<dbReference type="Proteomes" id="UP001321749">
    <property type="component" value="Unassembled WGS sequence"/>
</dbReference>
<feature type="region of interest" description="Disordered" evidence="1">
    <location>
        <begin position="156"/>
        <end position="205"/>
    </location>
</feature>
<sequence length="238" mass="26481">MNQPNEEDDNNNNGNDDFDFEDGYDDIPLQHKRPFGSGLHKQRIAFVPASDSQLKSVDDASANKPKVNVADLYLSMVLPSEHGKKQERKQDAGAPSGPQELGETCPTCKLPVSAAEKETHEASFAHQVCLPYSQPPSALDRTRMGLNYLSTHGWDPDARRGLGSEQQGIQYPIKPKVKSDNLGIGVEIPKGLPPPKKKENLLDAKQVRKMVARDKEKTKRLHRELFGDNKLEKYLGSQ</sequence>